<evidence type="ECO:0000313" key="2">
    <source>
        <dbReference type="Proteomes" id="UP000244224"/>
    </source>
</evidence>
<accession>A0A2T6B8F1</accession>
<proteinExistence type="predicted"/>
<protein>
    <submittedName>
        <fullName evidence="1">Uncharacterized protein</fullName>
    </submittedName>
</protein>
<dbReference type="AlphaFoldDB" id="A0A2T6B8F1"/>
<sequence length="254" mass="28385">MSEEDLVRARNTRTGEARKIDEWSVPLPGGDKARFDVTMRYEHGLCIFAVRSEHPDFRGVRPHDSDLNRLRALLAEEARAVIEGRLSEDWDPATMLEISHKTAERREGTVGTDFSLSLRLRPVERRDTPQEGNMPVATIRDAHRQEKVVLRGHAEDFSPLKPRSGALTDPEVKAWMAHPVSRDPERGLGRIVIQGDGAAERELLRALDAFATGLSGRLSPDRVAREGVPDPYELVELMREAAPAPEPPTEEPSP</sequence>
<reference evidence="1 2" key="1">
    <citation type="submission" date="2018-04" db="EMBL/GenBank/DDBJ databases">
        <title>Genomic Encyclopedia of Archaeal and Bacterial Type Strains, Phase II (KMG-II): from individual species to whole genera.</title>
        <authorList>
            <person name="Goeker M."/>
        </authorList>
    </citation>
    <scope>NUCLEOTIDE SEQUENCE [LARGE SCALE GENOMIC DNA]</scope>
    <source>
        <strain evidence="1 2">DSM 21823</strain>
    </source>
</reference>
<name>A0A2T6B8F1_9RHOB</name>
<dbReference type="EMBL" id="QBKP01000002">
    <property type="protein sequence ID" value="PTX52347.1"/>
    <property type="molecule type" value="Genomic_DNA"/>
</dbReference>
<dbReference type="Proteomes" id="UP000244224">
    <property type="component" value="Unassembled WGS sequence"/>
</dbReference>
<keyword evidence="2" id="KW-1185">Reference proteome</keyword>
<organism evidence="1 2">
    <name type="scientific">Gemmobacter caeni</name>
    <dbReference type="NCBI Taxonomy" id="589035"/>
    <lineage>
        <taxon>Bacteria</taxon>
        <taxon>Pseudomonadati</taxon>
        <taxon>Pseudomonadota</taxon>
        <taxon>Alphaproteobacteria</taxon>
        <taxon>Rhodobacterales</taxon>
        <taxon>Paracoccaceae</taxon>
        <taxon>Gemmobacter</taxon>
    </lineage>
</organism>
<comment type="caution">
    <text evidence="1">The sequence shown here is derived from an EMBL/GenBank/DDBJ whole genome shotgun (WGS) entry which is preliminary data.</text>
</comment>
<evidence type="ECO:0000313" key="1">
    <source>
        <dbReference type="EMBL" id="PTX52347.1"/>
    </source>
</evidence>
<gene>
    <name evidence="1" type="ORF">C8N34_102126</name>
</gene>